<dbReference type="GO" id="GO:0006004">
    <property type="term" value="P:fucose metabolic process"/>
    <property type="evidence" value="ECO:0007669"/>
    <property type="project" value="UniProtKB-KW"/>
</dbReference>
<keyword evidence="3" id="KW-0119">Carbohydrate metabolism</keyword>
<dbReference type="PANTHER" id="PTHR13398:SF0">
    <property type="entry name" value="GDP-FUCOSE PROTEIN O-FUCOSYLTRANSFERASE 2"/>
    <property type="match status" value="1"/>
</dbReference>
<accession>E4YLM8</accession>
<name>E4YLM8_OIKDI</name>
<dbReference type="Proteomes" id="UP000011014">
    <property type="component" value="Unassembled WGS sequence"/>
</dbReference>
<dbReference type="GO" id="GO:0046922">
    <property type="term" value="F:peptide-O-fucosyltransferase activity"/>
    <property type="evidence" value="ECO:0007669"/>
    <property type="project" value="InterPro"/>
</dbReference>
<keyword evidence="2" id="KW-0294">Fucose metabolism</keyword>
<dbReference type="PANTHER" id="PTHR13398">
    <property type="entry name" value="GDP-FUCOSE PROTEIN O-FUCOSYLTRANSFERASE 2"/>
    <property type="match status" value="1"/>
</dbReference>
<protein>
    <recommendedName>
        <fullName evidence="5">Peptide-O-fucosyltransferase</fullName>
    </recommendedName>
</protein>
<dbReference type="CDD" id="cd11296">
    <property type="entry name" value="O-FucT_like"/>
    <property type="match status" value="1"/>
</dbReference>
<dbReference type="AlphaFoldDB" id="E4YLM8"/>
<evidence type="ECO:0000256" key="2">
    <source>
        <dbReference type="ARBA" id="ARBA00023253"/>
    </source>
</evidence>
<evidence type="ECO:0008006" key="5">
    <source>
        <dbReference type="Google" id="ProtNLM"/>
    </source>
</evidence>
<dbReference type="Gene3D" id="3.40.50.11340">
    <property type="match status" value="1"/>
</dbReference>
<keyword evidence="1" id="KW-0808">Transferase</keyword>
<organism evidence="4">
    <name type="scientific">Oikopleura dioica</name>
    <name type="common">Tunicate</name>
    <dbReference type="NCBI Taxonomy" id="34765"/>
    <lineage>
        <taxon>Eukaryota</taxon>
        <taxon>Metazoa</taxon>
        <taxon>Chordata</taxon>
        <taxon>Tunicata</taxon>
        <taxon>Appendicularia</taxon>
        <taxon>Copelata</taxon>
        <taxon>Oikopleuridae</taxon>
        <taxon>Oikopleura</taxon>
    </lineage>
</organism>
<evidence type="ECO:0000256" key="3">
    <source>
        <dbReference type="ARBA" id="ARBA00023277"/>
    </source>
</evidence>
<sequence length="484" mass="55838">MGCYYGKNNQKFDSLILSEELNSSDNYLELAQYFDGILEEKEILHVDELVEADEGLIEEQQVPQSAERFLAMKMFEDNLHRRECNIEVSKKAGIVPKYQTDPEKFLIPVLAWGPNNQMRGFRESLILARKMNRTICVPPFFKHHSDKSTQGGNVFIPPELRVDLSTLRSFTTTCETSEIQEKCAGHIDAVLYARGACSSHLADRLEIFREFTGLYPFLDADCGPRDGIPTFPERDNFDGKMTSNLAVEGNKNINQLYPVQDSRCVVWVFPYVQFKDFTKYIYADWNRSVDKSLKLKDPEELLFLKRLVANTGRPPFIVKMIDKFMEQIVQGKNYIAVHYRFDTDDWMKHCQLKEGNSSCIKVKEIMEDVPRALKQFVDYLEFQVLKYRIQAVYVAVPLSEEAIRDGMKKMVKERLGPDFPVWSSEDLFPFVYSLSCEKFSEHDIISTSEQEICVRSNAFLSGIINLQKSGSNCISKTQKNIIPR</sequence>
<proteinExistence type="predicted"/>
<reference evidence="4" key="1">
    <citation type="journal article" date="2010" name="Science">
        <title>Plasticity of animal genome architecture unmasked by rapid evolution of a pelagic tunicate.</title>
        <authorList>
            <person name="Denoeud F."/>
            <person name="Henriet S."/>
            <person name="Mungpakdee S."/>
            <person name="Aury J.M."/>
            <person name="Da Silva C."/>
            <person name="Brinkmann H."/>
            <person name="Mikhaleva J."/>
            <person name="Olsen L.C."/>
            <person name="Jubin C."/>
            <person name="Canestro C."/>
            <person name="Bouquet J.M."/>
            <person name="Danks G."/>
            <person name="Poulain J."/>
            <person name="Campsteijn C."/>
            <person name="Adamski M."/>
            <person name="Cross I."/>
            <person name="Yadetie F."/>
            <person name="Muffato M."/>
            <person name="Louis A."/>
            <person name="Butcher S."/>
            <person name="Tsagkogeorga G."/>
            <person name="Konrad A."/>
            <person name="Singh S."/>
            <person name="Jensen M.F."/>
            <person name="Cong E.H."/>
            <person name="Eikeseth-Otteraa H."/>
            <person name="Noel B."/>
            <person name="Anthouard V."/>
            <person name="Porcel B.M."/>
            <person name="Kachouri-Lafond R."/>
            <person name="Nishino A."/>
            <person name="Ugolini M."/>
            <person name="Chourrout P."/>
            <person name="Nishida H."/>
            <person name="Aasland R."/>
            <person name="Huzurbazar S."/>
            <person name="Westhof E."/>
            <person name="Delsuc F."/>
            <person name="Lehrach H."/>
            <person name="Reinhardt R."/>
            <person name="Weissenbach J."/>
            <person name="Roy S.W."/>
            <person name="Artiguenave F."/>
            <person name="Postlethwait J.H."/>
            <person name="Manak J.R."/>
            <person name="Thompson E.M."/>
            <person name="Jaillon O."/>
            <person name="Du Pasquier L."/>
            <person name="Boudinot P."/>
            <person name="Liberles D.A."/>
            <person name="Volff J.N."/>
            <person name="Philippe H."/>
            <person name="Lenhard B."/>
            <person name="Roest Crollius H."/>
            <person name="Wincker P."/>
            <person name="Chourrout D."/>
        </authorList>
    </citation>
    <scope>NUCLEOTIDE SEQUENCE [LARGE SCALE GENOMIC DNA]</scope>
</reference>
<dbReference type="Gene3D" id="3.40.50.11350">
    <property type="match status" value="1"/>
</dbReference>
<dbReference type="InterPro" id="IPR045130">
    <property type="entry name" value="OFUT2-like"/>
</dbReference>
<evidence type="ECO:0000256" key="1">
    <source>
        <dbReference type="ARBA" id="ARBA00022679"/>
    </source>
</evidence>
<dbReference type="EMBL" id="FN654769">
    <property type="protein sequence ID" value="CBY36389.1"/>
    <property type="molecule type" value="Genomic_DNA"/>
</dbReference>
<evidence type="ECO:0000313" key="4">
    <source>
        <dbReference type="EMBL" id="CBY36389.1"/>
    </source>
</evidence>
<gene>
    <name evidence="4" type="ORF">GSOID_T00028894001</name>
</gene>